<reference evidence="7 8" key="1">
    <citation type="submission" date="2017-08" db="EMBL/GenBank/DDBJ databases">
        <title>Harnessing the power of phylogenomics to disentangle the directionality and signatures of interkingdom host jumping in the parasitic fungal genus Tolypocladium.</title>
        <authorList>
            <person name="Quandt C.A."/>
            <person name="Patterson W."/>
            <person name="Spatafora J.W."/>
        </authorList>
    </citation>
    <scope>NUCLEOTIDE SEQUENCE [LARGE SCALE GENOMIC DNA]</scope>
    <source>
        <strain evidence="7 8">CBS 113982</strain>
    </source>
</reference>
<dbReference type="AlphaFoldDB" id="A0A2K3QGK4"/>
<keyword evidence="3" id="KW-0804">Transcription</keyword>
<feature type="compositionally biased region" description="Polar residues" evidence="5">
    <location>
        <begin position="286"/>
        <end position="296"/>
    </location>
</feature>
<evidence type="ECO:0000313" key="8">
    <source>
        <dbReference type="Proteomes" id="UP000236621"/>
    </source>
</evidence>
<feature type="compositionally biased region" description="Polar residues" evidence="5">
    <location>
        <begin position="231"/>
        <end position="252"/>
    </location>
</feature>
<evidence type="ECO:0000259" key="6">
    <source>
        <dbReference type="PROSITE" id="PS50118"/>
    </source>
</evidence>
<proteinExistence type="predicted"/>
<comment type="caution">
    <text evidence="7">The sequence shown here is derived from an EMBL/GenBank/DDBJ whole genome shotgun (WGS) entry which is preliminary data.</text>
</comment>
<evidence type="ECO:0000256" key="2">
    <source>
        <dbReference type="ARBA" id="ARBA00023125"/>
    </source>
</evidence>
<feature type="domain" description="HMG box" evidence="6">
    <location>
        <begin position="104"/>
        <end position="172"/>
    </location>
</feature>
<dbReference type="STRING" id="45235.A0A2K3QGK4"/>
<feature type="DNA-binding region" description="HMG box" evidence="4">
    <location>
        <begin position="104"/>
        <end position="172"/>
    </location>
</feature>
<dbReference type="PANTHER" id="PTHR10270">
    <property type="entry name" value="SOX TRANSCRIPTION FACTOR"/>
    <property type="match status" value="1"/>
</dbReference>
<keyword evidence="4" id="KW-0539">Nucleus</keyword>
<feature type="region of interest" description="Disordered" evidence="5">
    <location>
        <begin position="173"/>
        <end position="340"/>
    </location>
</feature>
<evidence type="ECO:0000256" key="3">
    <source>
        <dbReference type="ARBA" id="ARBA00023163"/>
    </source>
</evidence>
<dbReference type="PROSITE" id="PS50118">
    <property type="entry name" value="HMG_BOX_2"/>
    <property type="match status" value="1"/>
</dbReference>
<dbReference type="Pfam" id="PF00505">
    <property type="entry name" value="HMG_box"/>
    <property type="match status" value="1"/>
</dbReference>
<dbReference type="GO" id="GO:0000122">
    <property type="term" value="P:negative regulation of transcription by RNA polymerase II"/>
    <property type="evidence" value="ECO:0007669"/>
    <property type="project" value="TreeGrafter"/>
</dbReference>
<dbReference type="InterPro" id="IPR036910">
    <property type="entry name" value="HMG_box_dom_sf"/>
</dbReference>
<evidence type="ECO:0000313" key="7">
    <source>
        <dbReference type="EMBL" id="PNY26633.1"/>
    </source>
</evidence>
<feature type="compositionally biased region" description="Pro residues" evidence="5">
    <location>
        <begin position="319"/>
        <end position="328"/>
    </location>
</feature>
<dbReference type="FunFam" id="1.10.30.10:FF:000041">
    <property type="entry name" value="HMG box family protein"/>
    <property type="match status" value="1"/>
</dbReference>
<dbReference type="GO" id="GO:0030154">
    <property type="term" value="P:cell differentiation"/>
    <property type="evidence" value="ECO:0007669"/>
    <property type="project" value="TreeGrafter"/>
</dbReference>
<dbReference type="InterPro" id="IPR009071">
    <property type="entry name" value="HMG_box_dom"/>
</dbReference>
<dbReference type="OrthoDB" id="6247875at2759"/>
<dbReference type="SUPFAM" id="SSF47095">
    <property type="entry name" value="HMG-box"/>
    <property type="match status" value="1"/>
</dbReference>
<protein>
    <submittedName>
        <fullName evidence="7">Repressor of filamentous growth 1</fullName>
    </submittedName>
</protein>
<dbReference type="Gene3D" id="1.10.30.10">
    <property type="entry name" value="High mobility group box domain"/>
    <property type="match status" value="1"/>
</dbReference>
<dbReference type="Proteomes" id="UP000236621">
    <property type="component" value="Unassembled WGS sequence"/>
</dbReference>
<keyword evidence="2 4" id="KW-0238">DNA-binding</keyword>
<accession>A0A2K3QGK4</accession>
<sequence>MTQVLALAAREMETVGAPARRHMDLGKQFKTSAGVIVAGRRHSPTQLRTAPSRKRASTVGAADADHGIMASPDANAAGDQKQDWSRDIVCHCAPTPKIPRPRNADQPAAAFILYRQLHQAQVMTDNPKLSNPDISKIIGERWKNEAEGVKQHWKKLAEEEKKVHRNRWPNYRYQPRRVNKPHGSGATTSPTEEQSRCPKCNGRVVVTPQTPSTPFATSPAGKTGAAPHSWPSLQTLDTPPSRRSSLEQSPTRTLAFPSRMPLVEPSSPEMKRRRANDAGGYHGISGRQSGDLSLTPTGARPKPYARTSLPELGSLTRPPSGPMPPPQRPSASTSWLEMDQQNRRHSGFDASLRLPPLQRSVPASLSRTPITYSRQASLPLPGLNVCPSREAPDSGARTLEEMVMSISFKRKIAVLAKISQPAPPVGGDSITGGTRGPFIAVEGPNAKLLQEAGNAIEKLLAACGDVVLKAWRNEPYGQNTTGRDTGEAPQLGRGIGTKFGDAFEPYINAISWWQKKSKQIGRHITGKTAFFTGADEKRADGARVVTQAQVKEADTLPEYSKRPALEAKIPVALATEGFSLTISDRYACTMPIPDTFTPVEHWRWMAMIWRGTVCPDLIVYVTPSEAEENSNRRTVELTRRMGLIVVKVPAGKSLDEGTERRLEFEVMEWMREGSFRKGLPEGWRTYSP</sequence>
<dbReference type="EMBL" id="NRSZ01000519">
    <property type="protein sequence ID" value="PNY26633.1"/>
    <property type="molecule type" value="Genomic_DNA"/>
</dbReference>
<dbReference type="InterPro" id="IPR050140">
    <property type="entry name" value="SRY-related_HMG-box_TF-like"/>
</dbReference>
<gene>
    <name evidence="7" type="ORF">TCAP_03415</name>
</gene>
<name>A0A2K3QGK4_9HYPO</name>
<keyword evidence="8" id="KW-1185">Reference proteome</keyword>
<evidence type="ECO:0000256" key="4">
    <source>
        <dbReference type="PROSITE-ProRule" id="PRU00267"/>
    </source>
</evidence>
<keyword evidence="1" id="KW-0805">Transcription regulation</keyword>
<dbReference type="GO" id="GO:0001228">
    <property type="term" value="F:DNA-binding transcription activator activity, RNA polymerase II-specific"/>
    <property type="evidence" value="ECO:0007669"/>
    <property type="project" value="TreeGrafter"/>
</dbReference>
<evidence type="ECO:0000256" key="5">
    <source>
        <dbReference type="SAM" id="MobiDB-lite"/>
    </source>
</evidence>
<organism evidence="7 8">
    <name type="scientific">Tolypocladium capitatum</name>
    <dbReference type="NCBI Taxonomy" id="45235"/>
    <lineage>
        <taxon>Eukaryota</taxon>
        <taxon>Fungi</taxon>
        <taxon>Dikarya</taxon>
        <taxon>Ascomycota</taxon>
        <taxon>Pezizomycotina</taxon>
        <taxon>Sordariomycetes</taxon>
        <taxon>Hypocreomycetidae</taxon>
        <taxon>Hypocreales</taxon>
        <taxon>Ophiocordycipitaceae</taxon>
        <taxon>Tolypocladium</taxon>
    </lineage>
</organism>
<feature type="compositionally biased region" description="Polar residues" evidence="5">
    <location>
        <begin position="207"/>
        <end position="216"/>
    </location>
</feature>
<dbReference type="GO" id="GO:0000978">
    <property type="term" value="F:RNA polymerase II cis-regulatory region sequence-specific DNA binding"/>
    <property type="evidence" value="ECO:0007669"/>
    <property type="project" value="TreeGrafter"/>
</dbReference>
<dbReference type="GO" id="GO:0005634">
    <property type="term" value="C:nucleus"/>
    <property type="evidence" value="ECO:0007669"/>
    <property type="project" value="UniProtKB-UniRule"/>
</dbReference>
<dbReference type="SMART" id="SM00398">
    <property type="entry name" value="HMG"/>
    <property type="match status" value="1"/>
</dbReference>
<evidence type="ECO:0000256" key="1">
    <source>
        <dbReference type="ARBA" id="ARBA00023015"/>
    </source>
</evidence>
<dbReference type="CDD" id="cd01389">
    <property type="entry name" value="HMG-box_ROX1-like"/>
    <property type="match status" value="1"/>
</dbReference>
<dbReference type="PANTHER" id="PTHR10270:SF161">
    <property type="entry name" value="SEX-DETERMINING REGION Y PROTEIN"/>
    <property type="match status" value="1"/>
</dbReference>